<accession>A0A9J6FBB9</accession>
<protein>
    <recommendedName>
        <fullName evidence="3">DDE Tnp4 domain-containing protein</fullName>
    </recommendedName>
</protein>
<gene>
    <name evidence="1" type="ORF">HPB48_002431</name>
</gene>
<evidence type="ECO:0008006" key="3">
    <source>
        <dbReference type="Google" id="ProtNLM"/>
    </source>
</evidence>
<dbReference type="EMBL" id="JABSTR010000001">
    <property type="protein sequence ID" value="KAH9359832.1"/>
    <property type="molecule type" value="Genomic_DNA"/>
</dbReference>
<proteinExistence type="predicted"/>
<dbReference type="VEuPathDB" id="VectorBase:HLOH_043665"/>
<evidence type="ECO:0000313" key="2">
    <source>
        <dbReference type="Proteomes" id="UP000821853"/>
    </source>
</evidence>
<keyword evidence="2" id="KW-1185">Reference proteome</keyword>
<evidence type="ECO:0000313" key="1">
    <source>
        <dbReference type="EMBL" id="KAH9359832.1"/>
    </source>
</evidence>
<dbReference type="AlphaFoldDB" id="A0A9J6FBB9"/>
<organism evidence="1 2">
    <name type="scientific">Haemaphysalis longicornis</name>
    <name type="common">Bush tick</name>
    <dbReference type="NCBI Taxonomy" id="44386"/>
    <lineage>
        <taxon>Eukaryota</taxon>
        <taxon>Metazoa</taxon>
        <taxon>Ecdysozoa</taxon>
        <taxon>Arthropoda</taxon>
        <taxon>Chelicerata</taxon>
        <taxon>Arachnida</taxon>
        <taxon>Acari</taxon>
        <taxon>Parasitiformes</taxon>
        <taxon>Ixodida</taxon>
        <taxon>Ixodoidea</taxon>
        <taxon>Ixodidae</taxon>
        <taxon>Haemaphysalinae</taxon>
        <taxon>Haemaphysalis</taxon>
    </lineage>
</organism>
<dbReference type="OrthoDB" id="8193319at2759"/>
<dbReference type="Proteomes" id="UP000821853">
    <property type="component" value="Chromosome 1"/>
</dbReference>
<comment type="caution">
    <text evidence="1">The sequence shown here is derived from an EMBL/GenBank/DDBJ whole genome shotgun (WGS) entry which is preliminary data.</text>
</comment>
<name>A0A9J6FBB9_HAELO</name>
<reference evidence="1 2" key="1">
    <citation type="journal article" date="2020" name="Cell">
        <title>Large-Scale Comparative Analyses of Tick Genomes Elucidate Their Genetic Diversity and Vector Capacities.</title>
        <authorList>
            <consortium name="Tick Genome and Microbiome Consortium (TIGMIC)"/>
            <person name="Jia N."/>
            <person name="Wang J."/>
            <person name="Shi W."/>
            <person name="Du L."/>
            <person name="Sun Y."/>
            <person name="Zhan W."/>
            <person name="Jiang J.F."/>
            <person name="Wang Q."/>
            <person name="Zhang B."/>
            <person name="Ji P."/>
            <person name="Bell-Sakyi L."/>
            <person name="Cui X.M."/>
            <person name="Yuan T.T."/>
            <person name="Jiang B.G."/>
            <person name="Yang W.F."/>
            <person name="Lam T.T."/>
            <person name="Chang Q.C."/>
            <person name="Ding S.J."/>
            <person name="Wang X.J."/>
            <person name="Zhu J.G."/>
            <person name="Ruan X.D."/>
            <person name="Zhao L."/>
            <person name="Wei J.T."/>
            <person name="Ye R.Z."/>
            <person name="Que T.C."/>
            <person name="Du C.H."/>
            <person name="Zhou Y.H."/>
            <person name="Cheng J.X."/>
            <person name="Dai P.F."/>
            <person name="Guo W.B."/>
            <person name="Han X.H."/>
            <person name="Huang E.J."/>
            <person name="Li L.F."/>
            <person name="Wei W."/>
            <person name="Gao Y.C."/>
            <person name="Liu J.Z."/>
            <person name="Shao H.Z."/>
            <person name="Wang X."/>
            <person name="Wang C.C."/>
            <person name="Yang T.C."/>
            <person name="Huo Q.B."/>
            <person name="Li W."/>
            <person name="Chen H.Y."/>
            <person name="Chen S.E."/>
            <person name="Zhou L.G."/>
            <person name="Ni X.B."/>
            <person name="Tian J.H."/>
            <person name="Sheng Y."/>
            <person name="Liu T."/>
            <person name="Pan Y.S."/>
            <person name="Xia L.Y."/>
            <person name="Li J."/>
            <person name="Zhao F."/>
            <person name="Cao W.C."/>
        </authorList>
    </citation>
    <scope>NUCLEOTIDE SEQUENCE [LARGE SCALE GENOMIC DNA]</scope>
    <source>
        <strain evidence="1">HaeL-2018</strain>
    </source>
</reference>
<sequence>MVSCPLPSYLRMAPRTFDTLLELLEPRITKQDTRLREAIPADHRLAQAIRFLASGDTFRSCAFNFLTGRSTSCQMIAEVCQAIWDVIGPLCAVLPSSTADWEKLTENEKKPIFNYCLSGPRRIIGNTFGIMVQVWRFIGRPFKSKKENIKKIIGACNILHNFLMSEPTAFRTVYCQPGLTDYEDWQGRLSDGSWRTEDRGNVALVPLPLHTALQGEIHLARNTSQAVISTVQLPVSFFWATWLEEDTRHLRDLLEVAITVVIGFHTIKVQSSNDLLFFHFSRFSAAMQKIT</sequence>